<keyword evidence="2" id="KW-0813">Transport</keyword>
<proteinExistence type="inferred from homology"/>
<name>A0A0G4EB55_VITBC</name>
<gene>
    <name evidence="5" type="ORF">Vbra_23383</name>
</gene>
<reference evidence="5 6" key="1">
    <citation type="submission" date="2014-11" db="EMBL/GenBank/DDBJ databases">
        <authorList>
            <person name="Zhu J."/>
            <person name="Qi W."/>
            <person name="Song R."/>
        </authorList>
    </citation>
    <scope>NUCLEOTIDE SEQUENCE [LARGE SCALE GENOMIC DNA]</scope>
</reference>
<keyword evidence="3" id="KW-0653">Protein transport</keyword>
<dbReference type="InterPro" id="IPR016024">
    <property type="entry name" value="ARM-type_fold"/>
</dbReference>
<dbReference type="GO" id="GO:0015031">
    <property type="term" value="P:protein transport"/>
    <property type="evidence" value="ECO:0007669"/>
    <property type="project" value="UniProtKB-KW"/>
</dbReference>
<evidence type="ECO:0000256" key="1">
    <source>
        <dbReference type="ARBA" id="ARBA00010394"/>
    </source>
</evidence>
<evidence type="ECO:0000313" key="6">
    <source>
        <dbReference type="Proteomes" id="UP000041254"/>
    </source>
</evidence>
<dbReference type="PROSITE" id="PS50176">
    <property type="entry name" value="ARM_REPEAT"/>
    <property type="match status" value="2"/>
</dbReference>
<evidence type="ECO:0000256" key="3">
    <source>
        <dbReference type="ARBA" id="ARBA00022927"/>
    </source>
</evidence>
<feature type="repeat" description="ARM" evidence="4">
    <location>
        <begin position="89"/>
        <end position="132"/>
    </location>
</feature>
<dbReference type="Pfam" id="PF00514">
    <property type="entry name" value="Arm"/>
    <property type="match status" value="2"/>
</dbReference>
<evidence type="ECO:0000313" key="5">
    <source>
        <dbReference type="EMBL" id="CEL92483.1"/>
    </source>
</evidence>
<dbReference type="Proteomes" id="UP000041254">
    <property type="component" value="Unassembled WGS sequence"/>
</dbReference>
<protein>
    <recommendedName>
        <fullName evidence="7">Importin alpha subunit</fullName>
    </recommendedName>
</protein>
<dbReference type="OrthoDB" id="29145at2759"/>
<keyword evidence="6" id="KW-1185">Reference proteome</keyword>
<sequence>DAAAAMSALRQQLSSPHLDVRVHAATALCSIVYSREVRVEGVNMTSLLGVMADGLNGGNAAIQLQAATAVRKLLAIEGVLPIQEAIDAGVIQPLVGLLSDSSMPKLQCEATWALTNIAGGTSEQTQAVVDAGGIPPLIQLLSSPDDDVRDQAV</sequence>
<evidence type="ECO:0008006" key="7">
    <source>
        <dbReference type="Google" id="ProtNLM"/>
    </source>
</evidence>
<comment type="similarity">
    <text evidence="1">Belongs to the importin alpha family.</text>
</comment>
<dbReference type="PANTHER" id="PTHR23316">
    <property type="entry name" value="IMPORTIN ALPHA"/>
    <property type="match status" value="1"/>
</dbReference>
<dbReference type="EMBL" id="CDMY01000084">
    <property type="protein sequence ID" value="CEL92483.1"/>
    <property type="molecule type" value="Genomic_DNA"/>
</dbReference>
<dbReference type="SUPFAM" id="SSF48371">
    <property type="entry name" value="ARM repeat"/>
    <property type="match status" value="1"/>
</dbReference>
<dbReference type="STRING" id="1169540.A0A0G4EB55"/>
<dbReference type="VEuPathDB" id="CryptoDB:Vbra_23383"/>
<organism evidence="5 6">
    <name type="scientific">Vitrella brassicaformis (strain CCMP3155)</name>
    <dbReference type="NCBI Taxonomy" id="1169540"/>
    <lineage>
        <taxon>Eukaryota</taxon>
        <taxon>Sar</taxon>
        <taxon>Alveolata</taxon>
        <taxon>Colpodellida</taxon>
        <taxon>Vitrellaceae</taxon>
        <taxon>Vitrella</taxon>
    </lineage>
</organism>
<evidence type="ECO:0000256" key="4">
    <source>
        <dbReference type="PROSITE-ProRule" id="PRU00259"/>
    </source>
</evidence>
<dbReference type="InterPro" id="IPR000225">
    <property type="entry name" value="Armadillo"/>
</dbReference>
<dbReference type="SMART" id="SM00185">
    <property type="entry name" value="ARM"/>
    <property type="match status" value="2"/>
</dbReference>
<dbReference type="Gene3D" id="1.25.10.10">
    <property type="entry name" value="Leucine-rich Repeat Variant"/>
    <property type="match status" value="1"/>
</dbReference>
<dbReference type="InterPro" id="IPR011989">
    <property type="entry name" value="ARM-like"/>
</dbReference>
<feature type="repeat" description="ARM" evidence="4">
    <location>
        <begin position="132"/>
        <end position="153"/>
    </location>
</feature>
<accession>A0A0G4EB55</accession>
<feature type="non-terminal residue" evidence="5">
    <location>
        <position position="1"/>
    </location>
</feature>
<dbReference type="InParanoid" id="A0A0G4EB55"/>
<dbReference type="AlphaFoldDB" id="A0A0G4EB55"/>
<evidence type="ECO:0000256" key="2">
    <source>
        <dbReference type="ARBA" id="ARBA00022448"/>
    </source>
</evidence>